<dbReference type="Proteomes" id="UP000887159">
    <property type="component" value="Unassembled WGS sequence"/>
</dbReference>
<gene>
    <name evidence="2" type="ORF">TNCV_1090281</name>
</gene>
<reference evidence="2" key="1">
    <citation type="submission" date="2020-08" db="EMBL/GenBank/DDBJ databases">
        <title>Multicomponent nature underlies the extraordinary mechanical properties of spider dragline silk.</title>
        <authorList>
            <person name="Kono N."/>
            <person name="Nakamura H."/>
            <person name="Mori M."/>
            <person name="Yoshida Y."/>
            <person name="Ohtoshi R."/>
            <person name="Malay A.D."/>
            <person name="Moran D.A.P."/>
            <person name="Tomita M."/>
            <person name="Numata K."/>
            <person name="Arakawa K."/>
        </authorList>
    </citation>
    <scope>NUCLEOTIDE SEQUENCE</scope>
</reference>
<dbReference type="EMBL" id="BMAU01021343">
    <property type="protein sequence ID" value="GFY17254.1"/>
    <property type="molecule type" value="Genomic_DNA"/>
</dbReference>
<name>A0A8X6VL98_TRICX</name>
<sequence length="117" mass="13259">MAQTSKGSHLGKLPLWPTDPLYHCRDFRYGPEHKKSGCHSPGPGSKPQAWAQKGSDKPTKLPSRHNYTQDQNKPSSVDLYLPKPLIILVPFWIADTGHRKGKRNVRWDLTPGWGESY</sequence>
<organism evidence="2 3">
    <name type="scientific">Trichonephila clavipes</name>
    <name type="common">Golden silk orbweaver</name>
    <name type="synonym">Nephila clavipes</name>
    <dbReference type="NCBI Taxonomy" id="2585209"/>
    <lineage>
        <taxon>Eukaryota</taxon>
        <taxon>Metazoa</taxon>
        <taxon>Ecdysozoa</taxon>
        <taxon>Arthropoda</taxon>
        <taxon>Chelicerata</taxon>
        <taxon>Arachnida</taxon>
        <taxon>Araneae</taxon>
        <taxon>Araneomorphae</taxon>
        <taxon>Entelegynae</taxon>
        <taxon>Araneoidea</taxon>
        <taxon>Nephilidae</taxon>
        <taxon>Trichonephila</taxon>
    </lineage>
</organism>
<comment type="caution">
    <text evidence="2">The sequence shown here is derived from an EMBL/GenBank/DDBJ whole genome shotgun (WGS) entry which is preliminary data.</text>
</comment>
<keyword evidence="3" id="KW-1185">Reference proteome</keyword>
<feature type="region of interest" description="Disordered" evidence="1">
    <location>
        <begin position="1"/>
        <end position="20"/>
    </location>
</feature>
<evidence type="ECO:0000313" key="2">
    <source>
        <dbReference type="EMBL" id="GFY17254.1"/>
    </source>
</evidence>
<proteinExistence type="predicted"/>
<accession>A0A8X6VL98</accession>
<dbReference type="AlphaFoldDB" id="A0A8X6VL98"/>
<evidence type="ECO:0000313" key="3">
    <source>
        <dbReference type="Proteomes" id="UP000887159"/>
    </source>
</evidence>
<protein>
    <submittedName>
        <fullName evidence="2">Uncharacterized protein</fullName>
    </submittedName>
</protein>
<feature type="region of interest" description="Disordered" evidence="1">
    <location>
        <begin position="33"/>
        <end position="77"/>
    </location>
</feature>
<feature type="compositionally biased region" description="Polar residues" evidence="1">
    <location>
        <begin position="65"/>
        <end position="75"/>
    </location>
</feature>
<evidence type="ECO:0000256" key="1">
    <source>
        <dbReference type="SAM" id="MobiDB-lite"/>
    </source>
</evidence>